<evidence type="ECO:0000259" key="1">
    <source>
        <dbReference type="PROSITE" id="PS50943"/>
    </source>
</evidence>
<dbReference type="RefSeq" id="WP_020816440.1">
    <property type="nucleotide sequence ID" value="NZ_ATAY01000076.1"/>
</dbReference>
<dbReference type="PATRIC" id="fig|1330534.3.peg.2974"/>
<proteinExistence type="predicted"/>
<dbReference type="InterPro" id="IPR036388">
    <property type="entry name" value="WH-like_DNA-bd_sf"/>
</dbReference>
<dbReference type="PROSITE" id="PS50943">
    <property type="entry name" value="HTH_CROC1"/>
    <property type="match status" value="1"/>
</dbReference>
<dbReference type="OrthoDB" id="58802at2"/>
<dbReference type="InterPro" id="IPR001387">
    <property type="entry name" value="Cro/C1-type_HTH"/>
</dbReference>
<dbReference type="AlphaFoldDB" id="U4R079"/>
<dbReference type="InterPro" id="IPR036390">
    <property type="entry name" value="WH_DNA-bd_sf"/>
</dbReference>
<comment type="caution">
    <text evidence="2">The sequence shown here is derived from an EMBL/GenBank/DDBJ whole genome shotgun (WGS) entry which is preliminary data.</text>
</comment>
<sequence>MNDYNNILESTMLLSQKLINTLLEHQDLNGFCNITQNELAKKLGISQIYVSKLIKKLASTDNCIEIITRGKYLVHHNDLLNYGIYAKTLKFMKEIVENPEIVKLSYHKQAELFNMTIKEIQIAYGYIR</sequence>
<reference evidence="2 3" key="1">
    <citation type="journal article" date="2013" name="Genome Announc.">
        <title>Draft Genome Sequence of the Cellulolytic Bacterium Clostridium papyrosolvens C7 (ATCC 700395).</title>
        <authorList>
            <person name="Zepeda V."/>
            <person name="Dassa B."/>
            <person name="Borovok I."/>
            <person name="Lamed R."/>
            <person name="Bayer E.A."/>
            <person name="Cate J.H."/>
        </authorList>
    </citation>
    <scope>NUCLEOTIDE SEQUENCE [LARGE SCALE GENOMIC DNA]</scope>
    <source>
        <strain evidence="2 3">C7</strain>
    </source>
</reference>
<dbReference type="SUPFAM" id="SSF46785">
    <property type="entry name" value="Winged helix' DNA-binding domain"/>
    <property type="match status" value="1"/>
</dbReference>
<dbReference type="Pfam" id="PF01381">
    <property type="entry name" value="HTH_3"/>
    <property type="match status" value="1"/>
</dbReference>
<protein>
    <recommendedName>
        <fullName evidence="1">HTH cro/C1-type domain-containing protein</fullName>
    </recommendedName>
</protein>
<dbReference type="EMBL" id="ATAY01000076">
    <property type="protein sequence ID" value="EPR10033.1"/>
    <property type="molecule type" value="Genomic_DNA"/>
</dbReference>
<accession>U4R079</accession>
<name>U4R079_9FIRM</name>
<organism evidence="2 3">
    <name type="scientific">Ruminiclostridium papyrosolvens C7</name>
    <dbReference type="NCBI Taxonomy" id="1330534"/>
    <lineage>
        <taxon>Bacteria</taxon>
        <taxon>Bacillati</taxon>
        <taxon>Bacillota</taxon>
        <taxon>Clostridia</taxon>
        <taxon>Eubacteriales</taxon>
        <taxon>Oscillospiraceae</taxon>
        <taxon>Ruminiclostridium</taxon>
    </lineage>
</organism>
<evidence type="ECO:0000313" key="2">
    <source>
        <dbReference type="EMBL" id="EPR10033.1"/>
    </source>
</evidence>
<feature type="domain" description="HTH cro/C1-type" evidence="1">
    <location>
        <begin position="33"/>
        <end position="53"/>
    </location>
</feature>
<dbReference type="Proteomes" id="UP000016860">
    <property type="component" value="Unassembled WGS sequence"/>
</dbReference>
<gene>
    <name evidence="2" type="ORF">L323_15010</name>
</gene>
<evidence type="ECO:0000313" key="3">
    <source>
        <dbReference type="Proteomes" id="UP000016860"/>
    </source>
</evidence>
<dbReference type="Gene3D" id="1.10.10.10">
    <property type="entry name" value="Winged helix-like DNA-binding domain superfamily/Winged helix DNA-binding domain"/>
    <property type="match status" value="1"/>
</dbReference>